<dbReference type="SUPFAM" id="SSF56112">
    <property type="entry name" value="Protein kinase-like (PK-like)"/>
    <property type="match status" value="1"/>
</dbReference>
<evidence type="ECO:0000313" key="2">
    <source>
        <dbReference type="EMBL" id="KAF9480288.1"/>
    </source>
</evidence>
<evidence type="ECO:0000313" key="3">
    <source>
        <dbReference type="Proteomes" id="UP000807469"/>
    </source>
</evidence>
<dbReference type="PROSITE" id="PS50011">
    <property type="entry name" value="PROTEIN_KINASE_DOM"/>
    <property type="match status" value="1"/>
</dbReference>
<dbReference type="OrthoDB" id="5987198at2759"/>
<comment type="caution">
    <text evidence="2">The sequence shown here is derived from an EMBL/GenBank/DDBJ whole genome shotgun (WGS) entry which is preliminary data.</text>
</comment>
<sequence length="246" mass="29184">MPLLRPFNSPRFDTIGECVDFFQQIFEGVQFFHHNHIAHRDCTGLNVMMDGSETYPKGFHARRPDYNPTCTGSAHQKYTRTQRSPKYCWIDFGLSARLDPTDEHPLLPILRGNDKSVPEHQDPDYQTQFADVYPTDIYYLDNLIREYFIEGDPEFDMSKKFGLDFMKPFVDDMVQDDPTKRPTIDECVIRLDEIARSLSSWTLRGQVWHESDNIFGFLYRFISHWTRCLSYIIRRIPPIPRRQRYL</sequence>
<proteinExistence type="predicted"/>
<feature type="domain" description="Protein kinase" evidence="1">
    <location>
        <begin position="1"/>
        <end position="195"/>
    </location>
</feature>
<dbReference type="GO" id="GO:0004672">
    <property type="term" value="F:protein kinase activity"/>
    <property type="evidence" value="ECO:0007669"/>
    <property type="project" value="InterPro"/>
</dbReference>
<keyword evidence="3" id="KW-1185">Reference proteome</keyword>
<dbReference type="Gene3D" id="1.10.510.10">
    <property type="entry name" value="Transferase(Phosphotransferase) domain 1"/>
    <property type="match status" value="1"/>
</dbReference>
<name>A0A9P5Z2N2_9AGAR</name>
<dbReference type="InterPro" id="IPR000719">
    <property type="entry name" value="Prot_kinase_dom"/>
</dbReference>
<gene>
    <name evidence="2" type="ORF">BDN70DRAFT_621677</name>
</gene>
<dbReference type="AlphaFoldDB" id="A0A9P5Z2N2"/>
<dbReference type="GO" id="GO:0005524">
    <property type="term" value="F:ATP binding"/>
    <property type="evidence" value="ECO:0007669"/>
    <property type="project" value="InterPro"/>
</dbReference>
<protein>
    <recommendedName>
        <fullName evidence="1">Protein kinase domain-containing protein</fullName>
    </recommendedName>
</protein>
<evidence type="ECO:0000259" key="1">
    <source>
        <dbReference type="PROSITE" id="PS50011"/>
    </source>
</evidence>
<accession>A0A9P5Z2N2</accession>
<dbReference type="Proteomes" id="UP000807469">
    <property type="component" value="Unassembled WGS sequence"/>
</dbReference>
<dbReference type="InterPro" id="IPR011009">
    <property type="entry name" value="Kinase-like_dom_sf"/>
</dbReference>
<dbReference type="EMBL" id="MU155197">
    <property type="protein sequence ID" value="KAF9480288.1"/>
    <property type="molecule type" value="Genomic_DNA"/>
</dbReference>
<reference evidence="2" key="1">
    <citation type="submission" date="2020-11" db="EMBL/GenBank/DDBJ databases">
        <authorList>
            <consortium name="DOE Joint Genome Institute"/>
            <person name="Ahrendt S."/>
            <person name="Riley R."/>
            <person name="Andreopoulos W."/>
            <person name="Labutti K."/>
            <person name="Pangilinan J."/>
            <person name="Ruiz-Duenas F.J."/>
            <person name="Barrasa J.M."/>
            <person name="Sanchez-Garcia M."/>
            <person name="Camarero S."/>
            <person name="Miyauchi S."/>
            <person name="Serrano A."/>
            <person name="Linde D."/>
            <person name="Babiker R."/>
            <person name="Drula E."/>
            <person name="Ayuso-Fernandez I."/>
            <person name="Pacheco R."/>
            <person name="Padilla G."/>
            <person name="Ferreira P."/>
            <person name="Barriuso J."/>
            <person name="Kellner H."/>
            <person name="Castanera R."/>
            <person name="Alfaro M."/>
            <person name="Ramirez L."/>
            <person name="Pisabarro A.G."/>
            <person name="Kuo A."/>
            <person name="Tritt A."/>
            <person name="Lipzen A."/>
            <person name="He G."/>
            <person name="Yan M."/>
            <person name="Ng V."/>
            <person name="Cullen D."/>
            <person name="Martin F."/>
            <person name="Rosso M.-N."/>
            <person name="Henrissat B."/>
            <person name="Hibbett D."/>
            <person name="Martinez A.T."/>
            <person name="Grigoriev I.V."/>
        </authorList>
    </citation>
    <scope>NUCLEOTIDE SEQUENCE</scope>
    <source>
        <strain evidence="2">CIRM-BRFM 674</strain>
    </source>
</reference>
<organism evidence="2 3">
    <name type="scientific">Pholiota conissans</name>
    <dbReference type="NCBI Taxonomy" id="109636"/>
    <lineage>
        <taxon>Eukaryota</taxon>
        <taxon>Fungi</taxon>
        <taxon>Dikarya</taxon>
        <taxon>Basidiomycota</taxon>
        <taxon>Agaricomycotina</taxon>
        <taxon>Agaricomycetes</taxon>
        <taxon>Agaricomycetidae</taxon>
        <taxon>Agaricales</taxon>
        <taxon>Agaricineae</taxon>
        <taxon>Strophariaceae</taxon>
        <taxon>Pholiota</taxon>
    </lineage>
</organism>